<proteinExistence type="predicted"/>
<dbReference type="Proteomes" id="UP000269015">
    <property type="component" value="Chromosome"/>
</dbReference>
<accession>A0AAD0Z000</accession>
<organism evidence="1 2">
    <name type="scientific">Chryseobacterium indologenes</name>
    <name type="common">Flavobacterium indologenes</name>
    <dbReference type="NCBI Taxonomy" id="253"/>
    <lineage>
        <taxon>Bacteria</taxon>
        <taxon>Pseudomonadati</taxon>
        <taxon>Bacteroidota</taxon>
        <taxon>Flavobacteriia</taxon>
        <taxon>Flavobacteriales</taxon>
        <taxon>Weeksellaceae</taxon>
        <taxon>Chryseobacterium group</taxon>
        <taxon>Chryseobacterium</taxon>
    </lineage>
</organism>
<dbReference type="RefSeq" id="WP_123861488.1">
    <property type="nucleotide sequence ID" value="NZ_CP033930.1"/>
</dbReference>
<gene>
    <name evidence="1" type="ORF">EG352_06940</name>
</gene>
<evidence type="ECO:0000313" key="1">
    <source>
        <dbReference type="EMBL" id="AZB20477.1"/>
    </source>
</evidence>
<dbReference type="Pfam" id="PF09952">
    <property type="entry name" value="AbiEi_2"/>
    <property type="match status" value="1"/>
</dbReference>
<dbReference type="InterPro" id="IPR036388">
    <property type="entry name" value="WH-like_DNA-bd_sf"/>
</dbReference>
<sequence length="325" mass="37305">MIRNNDFIYDAVSKLETLTHAMIELDSKRKEYDAAISINNQRLNIIAKAAIRDSNIGMILTPFVNQADNEKSNLLFVAKYISKSAANLLKSNNLNYLDVSGNTHIKKNGLFIYVEGQKADKYDKDQSRAFQEAGLKLLLLLLSKPENLVCSYRELSEKTDISIGSVSNIFSELEDLKFILRTKQKRIIKNKKELIERWVIGYNEVLKPRILRKRMKFLQHIDFNLLKDQVAKNNMVWGGEPAAAILTKNLRPEQYILYSNIELSELSKQFRLAPNPTGNLEICELFWKFDNNTITAPPLVVYADLISSGFERNIEMAKIILENEL</sequence>
<dbReference type="Gene3D" id="1.10.10.10">
    <property type="entry name" value="Winged helix-like DNA-binding domain superfamily/Winged helix DNA-binding domain"/>
    <property type="match status" value="1"/>
</dbReference>
<dbReference type="InterPro" id="IPR036390">
    <property type="entry name" value="WH_DNA-bd_sf"/>
</dbReference>
<dbReference type="AlphaFoldDB" id="A0AAD0Z000"/>
<dbReference type="InterPro" id="IPR019238">
    <property type="entry name" value="AbiEi_2"/>
</dbReference>
<reference evidence="1 2" key="1">
    <citation type="submission" date="2018-11" db="EMBL/GenBank/DDBJ databases">
        <title>Proposal to divide the Flavobacteriaceae and reorganize its genera based on Amino Acid Identity values calculated from whole genome sequences.</title>
        <authorList>
            <person name="Nicholson A.C."/>
            <person name="Gulvik C.A."/>
            <person name="Whitney A.M."/>
            <person name="Humrighouse B.W."/>
            <person name="Bell M."/>
            <person name="Holmes B."/>
            <person name="Steigerwalt A.G."/>
            <person name="Villarma A."/>
            <person name="Sheth M."/>
            <person name="Batra D."/>
            <person name="Pryor J."/>
            <person name="Bernardet J.-F."/>
            <person name="Hugo C."/>
            <person name="Kampfer P."/>
            <person name="Newman J."/>
            <person name="McQuiston J.R."/>
        </authorList>
    </citation>
    <scope>NUCLEOTIDE SEQUENCE [LARGE SCALE GENOMIC DNA]</scope>
    <source>
        <strain evidence="1 2">H5559</strain>
    </source>
</reference>
<protein>
    <submittedName>
        <fullName evidence="1">Uncharacterized protein</fullName>
    </submittedName>
</protein>
<evidence type="ECO:0000313" key="2">
    <source>
        <dbReference type="Proteomes" id="UP000269015"/>
    </source>
</evidence>
<dbReference type="SUPFAM" id="SSF46785">
    <property type="entry name" value="Winged helix' DNA-binding domain"/>
    <property type="match status" value="1"/>
</dbReference>
<dbReference type="EMBL" id="CP033930">
    <property type="protein sequence ID" value="AZB20477.1"/>
    <property type="molecule type" value="Genomic_DNA"/>
</dbReference>
<name>A0AAD0Z000_CHRID</name>